<feature type="domain" description="Hemerythrin-like" evidence="2">
    <location>
        <begin position="41"/>
        <end position="158"/>
    </location>
</feature>
<evidence type="ECO:0000313" key="3">
    <source>
        <dbReference type="EMBL" id="CBF78280.1"/>
    </source>
</evidence>
<dbReference type="RefSeq" id="XP_681907.1">
    <property type="nucleotide sequence ID" value="XM_676815.2"/>
</dbReference>
<reference evidence="4" key="1">
    <citation type="journal article" date="2005" name="Nature">
        <title>Sequencing of Aspergillus nidulans and comparative analysis with A. fumigatus and A. oryzae.</title>
        <authorList>
            <person name="Galagan J.E."/>
            <person name="Calvo S.E."/>
            <person name="Cuomo C."/>
            <person name="Ma L.J."/>
            <person name="Wortman J.R."/>
            <person name="Batzoglou S."/>
            <person name="Lee S.I."/>
            <person name="Basturkmen M."/>
            <person name="Spevak C.C."/>
            <person name="Clutterbuck J."/>
            <person name="Kapitonov V."/>
            <person name="Jurka J."/>
            <person name="Scazzocchio C."/>
            <person name="Farman M."/>
            <person name="Butler J."/>
            <person name="Purcell S."/>
            <person name="Harris S."/>
            <person name="Braus G.H."/>
            <person name="Draht O."/>
            <person name="Busch S."/>
            <person name="D'Enfert C."/>
            <person name="Bouchier C."/>
            <person name="Goldman G.H."/>
            <person name="Bell-Pedersen D."/>
            <person name="Griffiths-Jones S."/>
            <person name="Doonan J.H."/>
            <person name="Yu J."/>
            <person name="Vienken K."/>
            <person name="Pain A."/>
            <person name="Freitag M."/>
            <person name="Selker E.U."/>
            <person name="Archer D.B."/>
            <person name="Penalva M.A."/>
            <person name="Oakley B.R."/>
            <person name="Momany M."/>
            <person name="Tanaka T."/>
            <person name="Kumagai T."/>
            <person name="Asai K."/>
            <person name="Machida M."/>
            <person name="Nierman W.C."/>
            <person name="Denning D.W."/>
            <person name="Caddick M."/>
            <person name="Hynes M."/>
            <person name="Paoletti M."/>
            <person name="Fischer R."/>
            <person name="Miller B."/>
            <person name="Dyer P."/>
            <person name="Sachs M.S."/>
            <person name="Osmani S.A."/>
            <person name="Birren B.W."/>
        </authorList>
    </citation>
    <scope>NUCLEOTIDE SEQUENCE [LARGE SCALE GENOMIC DNA]</scope>
    <source>
        <strain evidence="4">FGSC A4 / ATCC 38163 / CBS 112.46 / NRRL 194 / M139</strain>
    </source>
</reference>
<organism evidence="3 4">
    <name type="scientific">Emericella nidulans (strain FGSC A4 / ATCC 38163 / CBS 112.46 / NRRL 194 / M139)</name>
    <name type="common">Aspergillus nidulans</name>
    <dbReference type="NCBI Taxonomy" id="227321"/>
    <lineage>
        <taxon>Eukaryota</taxon>
        <taxon>Fungi</taxon>
        <taxon>Dikarya</taxon>
        <taxon>Ascomycota</taxon>
        <taxon>Pezizomycotina</taxon>
        <taxon>Eurotiomycetes</taxon>
        <taxon>Eurotiomycetidae</taxon>
        <taxon>Eurotiales</taxon>
        <taxon>Aspergillaceae</taxon>
        <taxon>Aspergillus</taxon>
        <taxon>Aspergillus subgen. Nidulantes</taxon>
    </lineage>
</organism>
<dbReference type="VEuPathDB" id="FungiDB:AN8638"/>
<dbReference type="eggNOG" id="ENOG502S054">
    <property type="taxonomic scope" value="Eukaryota"/>
</dbReference>
<dbReference type="OMA" id="AVMDMGR"/>
<proteinExistence type="predicted"/>
<feature type="region of interest" description="Disordered" evidence="1">
    <location>
        <begin position="146"/>
        <end position="170"/>
    </location>
</feature>
<dbReference type="AlphaFoldDB" id="Q5ASU2"/>
<protein>
    <submittedName>
        <fullName evidence="3">HHE domain protein (AFU_orthologue AFUA_4G00730)</fullName>
    </submittedName>
</protein>
<dbReference type="EMBL" id="BN001303">
    <property type="protein sequence ID" value="CBF78280.1"/>
    <property type="molecule type" value="Genomic_DNA"/>
</dbReference>
<dbReference type="InParanoid" id="Q5ASU2"/>
<name>Q5ASU2_EMENI</name>
<dbReference type="GeneID" id="2868573"/>
<dbReference type="Pfam" id="PF01814">
    <property type="entry name" value="Hemerythrin"/>
    <property type="match status" value="1"/>
</dbReference>
<evidence type="ECO:0000259" key="2">
    <source>
        <dbReference type="Pfam" id="PF01814"/>
    </source>
</evidence>
<dbReference type="HOGENOM" id="CLU_079417_0_0_1"/>
<accession>Q5ASU2</accession>
<evidence type="ECO:0000256" key="1">
    <source>
        <dbReference type="SAM" id="MobiDB-lite"/>
    </source>
</evidence>
<dbReference type="OrthoDB" id="9983919at2759"/>
<dbReference type="PANTHER" id="PTHR35585:SF1">
    <property type="entry name" value="HHE DOMAIN PROTEIN (AFU_ORTHOLOGUE AFUA_4G00730)"/>
    <property type="match status" value="1"/>
</dbReference>
<keyword evidence="4" id="KW-1185">Reference proteome</keyword>
<accession>C8VAD1</accession>
<dbReference type="Proteomes" id="UP000000560">
    <property type="component" value="Chromosome III"/>
</dbReference>
<gene>
    <name evidence="3" type="ORF">ANIA_08638</name>
</gene>
<dbReference type="InterPro" id="IPR012312">
    <property type="entry name" value="Hemerythrin-like"/>
</dbReference>
<dbReference type="Gene3D" id="1.20.120.520">
    <property type="entry name" value="nmb1532 protein domain like"/>
    <property type="match status" value="1"/>
</dbReference>
<sequence>MSIRFLNPTRPLRQLSITAPRYITPLQQRFISQSPIAMTRIIDAIKQDHREIEDYYNKILSATTEKEKIQWQNQFTWELARHSIGEELVVYPVFEKNLPDGRAMADKDRHEHNTVKEKLKQFQNMKPSDPNFEPTLKSLMSTLSEHIQEEESQDLPKLEDAISSEESEKLSKSFGRTKMFVPSRSHPSAPDKPPFETVVGLLTAPIDHISDLFRSWPHTKGMPNPSTK</sequence>
<dbReference type="KEGG" id="ani:ANIA_08638"/>
<dbReference type="PANTHER" id="PTHR35585">
    <property type="entry name" value="HHE DOMAIN PROTEIN (AFU_ORTHOLOGUE AFUA_4G00730)"/>
    <property type="match status" value="1"/>
</dbReference>
<reference evidence="4" key="2">
    <citation type="journal article" date="2009" name="Fungal Genet. Biol.">
        <title>The 2008 update of the Aspergillus nidulans genome annotation: a community effort.</title>
        <authorList>
            <person name="Wortman J.R."/>
            <person name="Gilsenan J.M."/>
            <person name="Joardar V."/>
            <person name="Deegan J."/>
            <person name="Clutterbuck J."/>
            <person name="Andersen M.R."/>
            <person name="Archer D."/>
            <person name="Bencina M."/>
            <person name="Braus G."/>
            <person name="Coutinho P."/>
            <person name="von Dohren H."/>
            <person name="Doonan J."/>
            <person name="Driessen A.J."/>
            <person name="Durek P."/>
            <person name="Espeso E."/>
            <person name="Fekete E."/>
            <person name="Flipphi M."/>
            <person name="Estrada C.G."/>
            <person name="Geysens S."/>
            <person name="Goldman G."/>
            <person name="de Groot P.W."/>
            <person name="Hansen K."/>
            <person name="Harris S.D."/>
            <person name="Heinekamp T."/>
            <person name="Helmstaedt K."/>
            <person name="Henrissat B."/>
            <person name="Hofmann G."/>
            <person name="Homan T."/>
            <person name="Horio T."/>
            <person name="Horiuchi H."/>
            <person name="James S."/>
            <person name="Jones M."/>
            <person name="Karaffa L."/>
            <person name="Karanyi Z."/>
            <person name="Kato M."/>
            <person name="Keller N."/>
            <person name="Kelly D.E."/>
            <person name="Kiel J.A."/>
            <person name="Kim J.M."/>
            <person name="van der Klei I.J."/>
            <person name="Klis F.M."/>
            <person name="Kovalchuk A."/>
            <person name="Krasevec N."/>
            <person name="Kubicek C.P."/>
            <person name="Liu B."/>
            <person name="Maccabe A."/>
            <person name="Meyer V."/>
            <person name="Mirabito P."/>
            <person name="Miskei M."/>
            <person name="Mos M."/>
            <person name="Mullins J."/>
            <person name="Nelson D.R."/>
            <person name="Nielsen J."/>
            <person name="Oakley B.R."/>
            <person name="Osmani S.A."/>
            <person name="Pakula T."/>
            <person name="Paszewski A."/>
            <person name="Paulsen I."/>
            <person name="Pilsyk S."/>
            <person name="Pocsi I."/>
            <person name="Punt P.J."/>
            <person name="Ram A.F."/>
            <person name="Ren Q."/>
            <person name="Robellet X."/>
            <person name="Robson G."/>
            <person name="Seiboth B."/>
            <person name="van Solingen P."/>
            <person name="Specht T."/>
            <person name="Sun J."/>
            <person name="Taheri-Talesh N."/>
            <person name="Takeshita N."/>
            <person name="Ussery D."/>
            <person name="vanKuyk P.A."/>
            <person name="Visser H."/>
            <person name="van de Vondervoort P.J."/>
            <person name="de Vries R.P."/>
            <person name="Walton J."/>
            <person name="Xiang X."/>
            <person name="Xiong Y."/>
            <person name="Zeng A.P."/>
            <person name="Brandt B.W."/>
            <person name="Cornell M.J."/>
            <person name="van den Hondel C.A."/>
            <person name="Visser J."/>
            <person name="Oliver S.G."/>
            <person name="Turner G."/>
        </authorList>
    </citation>
    <scope>GENOME REANNOTATION</scope>
    <source>
        <strain evidence="4">FGSC A4 / ATCC 38163 / CBS 112.46 / NRRL 194 / M139</strain>
    </source>
</reference>
<evidence type="ECO:0000313" key="4">
    <source>
        <dbReference type="Proteomes" id="UP000000560"/>
    </source>
</evidence>